<dbReference type="CDD" id="cd00158">
    <property type="entry name" value="RHOD"/>
    <property type="match status" value="1"/>
</dbReference>
<dbReference type="SUPFAM" id="SSF52821">
    <property type="entry name" value="Rhodanese/Cell cycle control phosphatase"/>
    <property type="match status" value="1"/>
</dbReference>
<proteinExistence type="predicted"/>
<dbReference type="InterPro" id="IPR050229">
    <property type="entry name" value="GlpE_sulfurtransferase"/>
</dbReference>
<dbReference type="EMBL" id="LKBH01000290">
    <property type="protein sequence ID" value="KQB33857.1"/>
    <property type="molecule type" value="Genomic_DNA"/>
</dbReference>
<evidence type="ECO:0000313" key="2">
    <source>
        <dbReference type="EMBL" id="KQB33857.1"/>
    </source>
</evidence>
<gene>
    <name evidence="2" type="ORF">AOG55_01930</name>
</gene>
<dbReference type="InParanoid" id="A0A0Q0RNW6"/>
<dbReference type="Pfam" id="PF00581">
    <property type="entry name" value="Rhodanese"/>
    <property type="match status" value="1"/>
</dbReference>
<evidence type="ECO:0000313" key="3">
    <source>
        <dbReference type="Proteomes" id="UP000050301"/>
    </source>
</evidence>
<protein>
    <recommendedName>
        <fullName evidence="1">Rhodanese domain-containing protein</fullName>
    </recommendedName>
</protein>
<dbReference type="Proteomes" id="UP000050301">
    <property type="component" value="Unassembled WGS sequence"/>
</dbReference>
<dbReference type="PANTHER" id="PTHR43031">
    <property type="entry name" value="FAD-DEPENDENT OXIDOREDUCTASE"/>
    <property type="match status" value="1"/>
</dbReference>
<dbReference type="Gene3D" id="3.40.250.10">
    <property type="entry name" value="Rhodanese-like domain"/>
    <property type="match status" value="1"/>
</dbReference>
<dbReference type="AlphaFoldDB" id="A0A0Q0RNW6"/>
<dbReference type="InterPro" id="IPR036873">
    <property type="entry name" value="Rhodanese-like_dom_sf"/>
</dbReference>
<name>A0A0Q0RNW6_9ARCH</name>
<keyword evidence="3" id="KW-1185">Reference proteome</keyword>
<dbReference type="SMART" id="SM00450">
    <property type="entry name" value="RHOD"/>
    <property type="match status" value="1"/>
</dbReference>
<comment type="caution">
    <text evidence="2">The sequence shown here is derived from an EMBL/GenBank/DDBJ whole genome shotgun (WGS) entry which is preliminary data.</text>
</comment>
<dbReference type="PROSITE" id="PS50206">
    <property type="entry name" value="RHODANESE_3"/>
    <property type="match status" value="1"/>
</dbReference>
<sequence>MVYQIIPQELNEMLNNDDAVIIDVREPFEYEYGHIKNSILIPVFDIFNNPDLLKKYENKKIILVCSSGHRSLYAAKFLEENGYKNIFNLYNGIYGWEMQDYEIVND</sequence>
<organism evidence="2 3">
    <name type="scientific">Acidiplasma cupricumulans</name>
    <dbReference type="NCBI Taxonomy" id="312540"/>
    <lineage>
        <taxon>Archaea</taxon>
        <taxon>Methanobacteriati</taxon>
        <taxon>Thermoplasmatota</taxon>
        <taxon>Thermoplasmata</taxon>
        <taxon>Thermoplasmatales</taxon>
        <taxon>Ferroplasmaceae</taxon>
        <taxon>Acidiplasma</taxon>
    </lineage>
</organism>
<accession>A0A0Q0RNW6</accession>
<dbReference type="InterPro" id="IPR001763">
    <property type="entry name" value="Rhodanese-like_dom"/>
</dbReference>
<dbReference type="RefSeq" id="WP_048100891.1">
    <property type="nucleotide sequence ID" value="NZ_LKBH01000290.1"/>
</dbReference>
<dbReference type="PANTHER" id="PTHR43031:SF1">
    <property type="entry name" value="PYRIDINE NUCLEOTIDE-DISULPHIDE OXIDOREDUCTASE"/>
    <property type="match status" value="1"/>
</dbReference>
<reference evidence="2 3" key="1">
    <citation type="submission" date="2015-09" db="EMBL/GenBank/DDBJ databases">
        <title>Heavy metals and arsenic resistance mechanisms in polyextremophilic archaea of the family Ferroplasmaceae.</title>
        <authorList>
            <person name="Bulaev A.G."/>
            <person name="Kanygina A.V."/>
        </authorList>
    </citation>
    <scope>NUCLEOTIDE SEQUENCE [LARGE SCALE GENOMIC DNA]</scope>
    <source>
        <strain evidence="2 3">BH2</strain>
    </source>
</reference>
<evidence type="ECO:0000259" key="1">
    <source>
        <dbReference type="PROSITE" id="PS50206"/>
    </source>
</evidence>
<feature type="domain" description="Rhodanese" evidence="1">
    <location>
        <begin position="15"/>
        <end position="105"/>
    </location>
</feature>
<dbReference type="GeneID" id="84221674"/>